<dbReference type="Pfam" id="PF15575">
    <property type="entry name" value="Imm49"/>
    <property type="match status" value="1"/>
</dbReference>
<dbReference type="InterPro" id="IPR029074">
    <property type="entry name" value="Imm49"/>
</dbReference>
<organism evidence="1 2">
    <name type="scientific">Conchiformibius steedae DSM 2580</name>
    <dbReference type="NCBI Taxonomy" id="1121352"/>
    <lineage>
        <taxon>Bacteria</taxon>
        <taxon>Pseudomonadati</taxon>
        <taxon>Pseudomonadota</taxon>
        <taxon>Betaproteobacteria</taxon>
        <taxon>Neisseriales</taxon>
        <taxon>Neisseriaceae</taxon>
        <taxon>Conchiformibius</taxon>
    </lineage>
</organism>
<evidence type="ECO:0000313" key="1">
    <source>
        <dbReference type="EMBL" id="URD67830.1"/>
    </source>
</evidence>
<dbReference type="RefSeq" id="WP_027021700.1">
    <property type="nucleotide sequence ID" value="NZ_CP097501.1"/>
</dbReference>
<protein>
    <submittedName>
        <fullName evidence="1">Immunity 49 family protein</fullName>
    </submittedName>
</protein>
<name>A0AAE9HWX2_9NEIS</name>
<dbReference type="EMBL" id="CP097501">
    <property type="protein sequence ID" value="URD67830.1"/>
    <property type="molecule type" value="Genomic_DNA"/>
</dbReference>
<gene>
    <name evidence="1" type="ORF">LNQ82_01310</name>
</gene>
<evidence type="ECO:0000313" key="2">
    <source>
        <dbReference type="Proteomes" id="UP001056819"/>
    </source>
</evidence>
<reference evidence="1" key="1">
    <citation type="submission" date="2022-05" db="EMBL/GenBank/DDBJ databases">
        <title>Alysiella filiformis genome sequencing.</title>
        <authorList>
            <person name="Viehboeck T."/>
        </authorList>
    </citation>
    <scope>NUCLEOTIDE SEQUENCE</scope>
    <source>
        <strain evidence="1">DSM 2580</strain>
    </source>
</reference>
<dbReference type="Proteomes" id="UP001056819">
    <property type="component" value="Chromosome"/>
</dbReference>
<proteinExistence type="predicted"/>
<accession>A0AAE9HWX2</accession>
<dbReference type="AlphaFoldDB" id="A0AAE9HWX2"/>
<sequence>MKKFNKQKALERLNHIDAHFNSGWLKTNDVQFWDKKLSNIENYKWGFVRLQGYCVLQIMRNWFHCHDIEAVRKYAFNHVKLDYVANQPPYNYIEGIYITNGLWCLLSNHQKLIEWYLNLDRYFGETANSPKSVDFCKRNFFLALRGDWDLLKQRCEMIFNTEIKNSVMKTFLPDYEFYFALADGDTEKMQIALYALLDARKFNGRRNWESGYTLDLIYTFVVLYTKLAWYHGYQIYIDSEYIPMEWMDMTPLASYHNEFNFMKNYNI</sequence>